<protein>
    <submittedName>
        <fullName evidence="2">Retrotransposon protein</fullName>
    </submittedName>
</protein>
<keyword evidence="3" id="KW-1185">Reference proteome</keyword>
<gene>
    <name evidence="2" type="ORF">SEMRO_1622_G286630.1</name>
</gene>
<reference evidence="2" key="1">
    <citation type="submission" date="2020-06" db="EMBL/GenBank/DDBJ databases">
        <authorList>
            <consortium name="Plant Systems Biology data submission"/>
        </authorList>
    </citation>
    <scope>NUCLEOTIDE SEQUENCE</scope>
    <source>
        <strain evidence="2">D6</strain>
    </source>
</reference>
<proteinExistence type="predicted"/>
<comment type="caution">
    <text evidence="2">The sequence shown here is derived from an EMBL/GenBank/DDBJ whole genome shotgun (WGS) entry which is preliminary data.</text>
</comment>
<evidence type="ECO:0000313" key="3">
    <source>
        <dbReference type="Proteomes" id="UP001153069"/>
    </source>
</evidence>
<evidence type="ECO:0000313" key="2">
    <source>
        <dbReference type="EMBL" id="CAB9525045.1"/>
    </source>
</evidence>
<accession>A0A9N8ERE3</accession>
<dbReference type="AlphaFoldDB" id="A0A9N8ERE3"/>
<feature type="region of interest" description="Disordered" evidence="1">
    <location>
        <begin position="1"/>
        <end position="21"/>
    </location>
</feature>
<evidence type="ECO:0000256" key="1">
    <source>
        <dbReference type="SAM" id="MobiDB-lite"/>
    </source>
</evidence>
<sequence length="200" mass="22064">MKNEDILKRTTGPSSCPHIPQAAPKQIPMMRRFFPGTSDETLKRTRDATTQYGTKGAVQGRTLRSQILSPDPILNIPRRQEDVATDTIYCSVPAVDFGSVAAQFFIGRTSHYRSLHPAGTSDASYVKTLMDNIRRFGAMNCIRSDNAQAQQANGSRTSYGPFASTTEPLSIQRESELCRTRMKGYQDQDAAGAGHQECTI</sequence>
<dbReference type="Proteomes" id="UP001153069">
    <property type="component" value="Unassembled WGS sequence"/>
</dbReference>
<organism evidence="2 3">
    <name type="scientific">Seminavis robusta</name>
    <dbReference type="NCBI Taxonomy" id="568900"/>
    <lineage>
        <taxon>Eukaryota</taxon>
        <taxon>Sar</taxon>
        <taxon>Stramenopiles</taxon>
        <taxon>Ochrophyta</taxon>
        <taxon>Bacillariophyta</taxon>
        <taxon>Bacillariophyceae</taxon>
        <taxon>Bacillariophycidae</taxon>
        <taxon>Naviculales</taxon>
        <taxon>Naviculaceae</taxon>
        <taxon>Seminavis</taxon>
    </lineage>
</organism>
<dbReference type="EMBL" id="CAICTM010001620">
    <property type="protein sequence ID" value="CAB9525045.1"/>
    <property type="molecule type" value="Genomic_DNA"/>
</dbReference>
<name>A0A9N8ERE3_9STRA</name>